<dbReference type="EMBL" id="LLXI01004091">
    <property type="protein sequence ID" value="PKY60247.1"/>
    <property type="molecule type" value="Genomic_DNA"/>
</dbReference>
<name>A0A2I1HMZ7_9GLOM</name>
<dbReference type="SUPFAM" id="SSF57756">
    <property type="entry name" value="Retrovirus zinc finger-like domains"/>
    <property type="match status" value="1"/>
</dbReference>
<reference evidence="1 2" key="1">
    <citation type="submission" date="2015-10" db="EMBL/GenBank/DDBJ databases">
        <title>Genome analyses suggest a sexual origin of heterokaryosis in a supposedly ancient asexual fungus.</title>
        <authorList>
            <person name="Ropars J."/>
            <person name="Sedzielewska K."/>
            <person name="Noel J."/>
            <person name="Charron P."/>
            <person name="Farinelli L."/>
            <person name="Marton T."/>
            <person name="Kruger M."/>
            <person name="Pelin A."/>
            <person name="Brachmann A."/>
            <person name="Corradi N."/>
        </authorList>
    </citation>
    <scope>NUCLEOTIDE SEQUENCE [LARGE SCALE GENOMIC DNA]</scope>
    <source>
        <strain evidence="1 2">A4</strain>
    </source>
</reference>
<dbReference type="InterPro" id="IPR036875">
    <property type="entry name" value="Znf_CCHC_sf"/>
</dbReference>
<dbReference type="GO" id="GO:0003676">
    <property type="term" value="F:nucleic acid binding"/>
    <property type="evidence" value="ECO:0007669"/>
    <property type="project" value="InterPro"/>
</dbReference>
<dbReference type="GO" id="GO:0008270">
    <property type="term" value="F:zinc ion binding"/>
    <property type="evidence" value="ECO:0007669"/>
    <property type="project" value="InterPro"/>
</dbReference>
<gene>
    <name evidence="1" type="ORF">RhiirA4_483746</name>
</gene>
<dbReference type="Proteomes" id="UP000234323">
    <property type="component" value="Unassembled WGS sequence"/>
</dbReference>
<keyword evidence="2" id="KW-1185">Reference proteome</keyword>
<accession>A0A2I1HMZ7</accession>
<protein>
    <submittedName>
        <fullName evidence="1">Uncharacterized protein</fullName>
    </submittedName>
</protein>
<sequence length="113" mass="12403">MGLGLGLGLGSVKYEADTQLTNTDSNNVVKLSDGRVYDVDDIKDPLVHHAFNEENEVSVKRMKHTNVSCEKGDIEVNSNTGGRKFGICHKTGHYAPKCPSKENVKYIALLNNI</sequence>
<evidence type="ECO:0000313" key="1">
    <source>
        <dbReference type="EMBL" id="PKY60247.1"/>
    </source>
</evidence>
<evidence type="ECO:0000313" key="2">
    <source>
        <dbReference type="Proteomes" id="UP000234323"/>
    </source>
</evidence>
<comment type="caution">
    <text evidence="1">The sequence shown here is derived from an EMBL/GenBank/DDBJ whole genome shotgun (WGS) entry which is preliminary data.</text>
</comment>
<organism evidence="1 2">
    <name type="scientific">Rhizophagus irregularis</name>
    <dbReference type="NCBI Taxonomy" id="588596"/>
    <lineage>
        <taxon>Eukaryota</taxon>
        <taxon>Fungi</taxon>
        <taxon>Fungi incertae sedis</taxon>
        <taxon>Mucoromycota</taxon>
        <taxon>Glomeromycotina</taxon>
        <taxon>Glomeromycetes</taxon>
        <taxon>Glomerales</taxon>
        <taxon>Glomeraceae</taxon>
        <taxon>Rhizophagus</taxon>
    </lineage>
</organism>
<dbReference type="AlphaFoldDB" id="A0A2I1HMZ7"/>
<proteinExistence type="predicted"/>